<dbReference type="Gene3D" id="3.30.160.60">
    <property type="entry name" value="Classic Zinc Finger"/>
    <property type="match status" value="1"/>
</dbReference>
<accession>A0AAD4D6I7</accession>
<feature type="compositionally biased region" description="Low complexity" evidence="6">
    <location>
        <begin position="97"/>
        <end position="120"/>
    </location>
</feature>
<dbReference type="SUPFAM" id="SSF57667">
    <property type="entry name" value="beta-beta-alpha zinc fingers"/>
    <property type="match status" value="2"/>
</dbReference>
<dbReference type="SMART" id="SM00355">
    <property type="entry name" value="ZnF_C2H2"/>
    <property type="match status" value="3"/>
</dbReference>
<evidence type="ECO:0000256" key="1">
    <source>
        <dbReference type="ARBA" id="ARBA00022723"/>
    </source>
</evidence>
<sequence>MSNEGEWTTVTSKNSTSHKAQAPKPVSFASVTAAAPSAPKDSSSRSGAGGNSNAAGASSTTGNTNKSGNHNHHHHHHNKKQAVKKDAAAAADKDQSSTKAATKSRSRSSSFSSDSDSSQSDYPSGSGRPPYHAVIMIHCPFQSCDLADPLTDSTSLVAHLKEAHKIAFKNIHHMFILLDRYLTHWAEEIEAKGLETVAVKAEEGDEFFTIDPTVSVADRTLRDEIQREKLNEILKVQEKERNEEAKLKRKCLFCKNVCDNRTILFKHMFAEHNFNIGLPDNLVNVNEFLDMLEAKLTGLQCLYCEKTFTSPAVLRKHMRKKKHFKISARNRLYDQFYVINYLEPGKNWENFEHDRYDSDDDRRDDSWADWDDALEDEKTKCLFENAYFPSAQATRDHMKEAHGFDLDGERHALGLDFYQTISLINYIRRQTMLGICFSCQKKPESSAAKKEDEDDEEDSWLVKHLKEDGCGAKVPNKEADFWKDAQYLLPMLENDPLLMIFGEEESDDDKNNGADSDRSSMSSDDDDGDDGDDDDDDDEIII</sequence>
<dbReference type="AlphaFoldDB" id="A0AAD4D6I7"/>
<keyword evidence="1" id="KW-0479">Metal-binding</keyword>
<dbReference type="InterPro" id="IPR013087">
    <property type="entry name" value="Znf_C2H2_type"/>
</dbReference>
<feature type="region of interest" description="Disordered" evidence="6">
    <location>
        <begin position="1"/>
        <end position="127"/>
    </location>
</feature>
<comment type="similarity">
    <text evidence="4">Belongs to the ZNF277 family.</text>
</comment>
<evidence type="ECO:0000256" key="6">
    <source>
        <dbReference type="SAM" id="MobiDB-lite"/>
    </source>
</evidence>
<evidence type="ECO:0000256" key="5">
    <source>
        <dbReference type="PROSITE-ProRule" id="PRU00042"/>
    </source>
</evidence>
<evidence type="ECO:0000256" key="4">
    <source>
        <dbReference type="ARBA" id="ARBA00034119"/>
    </source>
</evidence>
<comment type="caution">
    <text evidence="8">The sequence shown here is derived from an EMBL/GenBank/DDBJ whole genome shotgun (WGS) entry which is preliminary data.</text>
</comment>
<feature type="domain" description="C2H2-type" evidence="7">
    <location>
        <begin position="299"/>
        <end position="323"/>
    </location>
</feature>
<dbReference type="PANTHER" id="PTHR13267:SF3">
    <property type="entry name" value="ZINC FINGER PROTEIN 277"/>
    <property type="match status" value="1"/>
</dbReference>
<dbReference type="Pfam" id="PF12756">
    <property type="entry name" value="zf-C2H2_2"/>
    <property type="match status" value="2"/>
</dbReference>
<keyword evidence="9" id="KW-1185">Reference proteome</keyword>
<feature type="compositionally biased region" description="Polar residues" evidence="6">
    <location>
        <begin position="1"/>
        <end position="19"/>
    </location>
</feature>
<protein>
    <recommendedName>
        <fullName evidence="7">C2H2-type domain-containing protein</fullName>
    </recommendedName>
</protein>
<dbReference type="InterPro" id="IPR036236">
    <property type="entry name" value="Znf_C2H2_sf"/>
</dbReference>
<proteinExistence type="inferred from homology"/>
<dbReference type="Proteomes" id="UP001194580">
    <property type="component" value="Unassembled WGS sequence"/>
</dbReference>
<keyword evidence="3" id="KW-0862">Zinc</keyword>
<dbReference type="InterPro" id="IPR041661">
    <property type="entry name" value="ZN622/Rei1/Reh1_Znf-C2H2"/>
</dbReference>
<gene>
    <name evidence="8" type="ORF">BGZ95_001724</name>
</gene>
<reference evidence="8" key="1">
    <citation type="journal article" date="2020" name="Fungal Divers.">
        <title>Resolving the Mortierellaceae phylogeny through synthesis of multi-gene phylogenetics and phylogenomics.</title>
        <authorList>
            <person name="Vandepol N."/>
            <person name="Liber J."/>
            <person name="Desiro A."/>
            <person name="Na H."/>
            <person name="Kennedy M."/>
            <person name="Barry K."/>
            <person name="Grigoriev I.V."/>
            <person name="Miller A.N."/>
            <person name="O'Donnell K."/>
            <person name="Stajich J.E."/>
            <person name="Bonito G."/>
        </authorList>
    </citation>
    <scope>NUCLEOTIDE SEQUENCE</scope>
    <source>
        <strain evidence="8">NRRL 28262</strain>
    </source>
</reference>
<dbReference type="PROSITE" id="PS50157">
    <property type="entry name" value="ZINC_FINGER_C2H2_2"/>
    <property type="match status" value="1"/>
</dbReference>
<dbReference type="PROSITE" id="PS00028">
    <property type="entry name" value="ZINC_FINGER_C2H2_1"/>
    <property type="match status" value="1"/>
</dbReference>
<evidence type="ECO:0000313" key="9">
    <source>
        <dbReference type="Proteomes" id="UP001194580"/>
    </source>
</evidence>
<feature type="compositionally biased region" description="Acidic residues" evidence="6">
    <location>
        <begin position="523"/>
        <end position="542"/>
    </location>
</feature>
<feature type="compositionally biased region" description="Basic and acidic residues" evidence="6">
    <location>
        <begin position="509"/>
        <end position="518"/>
    </location>
</feature>
<feature type="compositionally biased region" description="Low complexity" evidence="6">
    <location>
        <begin position="33"/>
        <end position="68"/>
    </location>
</feature>
<keyword evidence="2 5" id="KW-0863">Zinc-finger</keyword>
<dbReference type="InterPro" id="IPR040048">
    <property type="entry name" value="ZNF277"/>
</dbReference>
<dbReference type="EMBL" id="JAAAIL010001352">
    <property type="protein sequence ID" value="KAG0270323.1"/>
    <property type="molecule type" value="Genomic_DNA"/>
</dbReference>
<dbReference type="GO" id="GO:0008270">
    <property type="term" value="F:zinc ion binding"/>
    <property type="evidence" value="ECO:0007669"/>
    <property type="project" value="UniProtKB-KW"/>
</dbReference>
<evidence type="ECO:0000259" key="7">
    <source>
        <dbReference type="PROSITE" id="PS50157"/>
    </source>
</evidence>
<feature type="region of interest" description="Disordered" evidence="6">
    <location>
        <begin position="499"/>
        <end position="542"/>
    </location>
</feature>
<feature type="compositionally biased region" description="Basic and acidic residues" evidence="6">
    <location>
        <begin position="83"/>
        <end position="96"/>
    </location>
</feature>
<organism evidence="8 9">
    <name type="scientific">Linnemannia exigua</name>
    <dbReference type="NCBI Taxonomy" id="604196"/>
    <lineage>
        <taxon>Eukaryota</taxon>
        <taxon>Fungi</taxon>
        <taxon>Fungi incertae sedis</taxon>
        <taxon>Mucoromycota</taxon>
        <taxon>Mortierellomycotina</taxon>
        <taxon>Mortierellomycetes</taxon>
        <taxon>Mortierellales</taxon>
        <taxon>Mortierellaceae</taxon>
        <taxon>Linnemannia</taxon>
    </lineage>
</organism>
<evidence type="ECO:0000256" key="3">
    <source>
        <dbReference type="ARBA" id="ARBA00022833"/>
    </source>
</evidence>
<dbReference type="PANTHER" id="PTHR13267">
    <property type="entry name" value="ZINC FINGER PROTEIN 277"/>
    <property type="match status" value="1"/>
</dbReference>
<evidence type="ECO:0000256" key="2">
    <source>
        <dbReference type="ARBA" id="ARBA00022771"/>
    </source>
</evidence>
<name>A0AAD4D6I7_9FUNG</name>
<feature type="compositionally biased region" description="Basic residues" evidence="6">
    <location>
        <begin position="69"/>
        <end position="82"/>
    </location>
</feature>
<evidence type="ECO:0000313" key="8">
    <source>
        <dbReference type="EMBL" id="KAG0270323.1"/>
    </source>
</evidence>